<gene>
    <name evidence="4" type="ORF">EIP91_003435</name>
</gene>
<feature type="transmembrane region" description="Helical" evidence="2">
    <location>
        <begin position="12"/>
        <end position="33"/>
    </location>
</feature>
<reference evidence="4 5" key="1">
    <citation type="submission" date="2018-11" db="EMBL/GenBank/DDBJ databases">
        <title>Genome assembly of Steccherinum ochraceum LE-BIN_3174, the white-rot fungus of the Steccherinaceae family (The Residual Polyporoid clade, Polyporales, Basidiomycota).</title>
        <authorList>
            <person name="Fedorova T.V."/>
            <person name="Glazunova O.A."/>
            <person name="Landesman E.O."/>
            <person name="Moiseenko K.V."/>
            <person name="Psurtseva N.V."/>
            <person name="Savinova O.S."/>
            <person name="Shakhova N.V."/>
            <person name="Tyazhelova T.V."/>
            <person name="Vasina D.V."/>
        </authorList>
    </citation>
    <scope>NUCLEOTIDE SEQUENCE [LARGE SCALE GENOMIC DNA]</scope>
    <source>
        <strain evidence="4 5">LE-BIN_3174</strain>
    </source>
</reference>
<accession>A0A4R0RM80</accession>
<comment type="caution">
    <text evidence="4">The sequence shown here is derived from an EMBL/GenBank/DDBJ whole genome shotgun (WGS) entry which is preliminary data.</text>
</comment>
<feature type="transmembrane region" description="Helical" evidence="2">
    <location>
        <begin position="192"/>
        <end position="213"/>
    </location>
</feature>
<dbReference type="InterPro" id="IPR045339">
    <property type="entry name" value="DUF6534"/>
</dbReference>
<keyword evidence="5" id="KW-1185">Reference proteome</keyword>
<evidence type="ECO:0000256" key="2">
    <source>
        <dbReference type="SAM" id="Phobius"/>
    </source>
</evidence>
<dbReference type="EMBL" id="RWJN01000207">
    <property type="protein sequence ID" value="TCD64938.1"/>
    <property type="molecule type" value="Genomic_DNA"/>
</dbReference>
<dbReference type="OrthoDB" id="3206554at2759"/>
<feature type="transmembrane region" description="Helical" evidence="2">
    <location>
        <begin position="81"/>
        <end position="103"/>
    </location>
</feature>
<dbReference type="Proteomes" id="UP000292702">
    <property type="component" value="Unassembled WGS sequence"/>
</dbReference>
<organism evidence="4 5">
    <name type="scientific">Steccherinum ochraceum</name>
    <dbReference type="NCBI Taxonomy" id="92696"/>
    <lineage>
        <taxon>Eukaryota</taxon>
        <taxon>Fungi</taxon>
        <taxon>Dikarya</taxon>
        <taxon>Basidiomycota</taxon>
        <taxon>Agaricomycotina</taxon>
        <taxon>Agaricomycetes</taxon>
        <taxon>Polyporales</taxon>
        <taxon>Steccherinaceae</taxon>
        <taxon>Steccherinum</taxon>
    </lineage>
</organism>
<dbReference type="PANTHER" id="PTHR40465:SF1">
    <property type="entry name" value="DUF6534 DOMAIN-CONTAINING PROTEIN"/>
    <property type="match status" value="1"/>
</dbReference>
<evidence type="ECO:0000313" key="5">
    <source>
        <dbReference type="Proteomes" id="UP000292702"/>
    </source>
</evidence>
<dbReference type="Pfam" id="PF20152">
    <property type="entry name" value="DUF6534"/>
    <property type="match status" value="1"/>
</dbReference>
<name>A0A4R0RM80_9APHY</name>
<evidence type="ECO:0000256" key="1">
    <source>
        <dbReference type="SAM" id="MobiDB-lite"/>
    </source>
</evidence>
<feature type="transmembrane region" description="Helical" evidence="2">
    <location>
        <begin position="115"/>
        <end position="146"/>
    </location>
</feature>
<keyword evidence="2" id="KW-0472">Membrane</keyword>
<feature type="domain" description="DUF6534" evidence="3">
    <location>
        <begin position="131"/>
        <end position="217"/>
    </location>
</feature>
<evidence type="ECO:0000259" key="3">
    <source>
        <dbReference type="Pfam" id="PF20152"/>
    </source>
</evidence>
<sequence length="308" mass="33933">MDVIRPSLGSVLLGTIVGAFLSGIVTMQVYLYFRIYRNDRATFKYTVALIWALDLLHTAMASAAVWVYLIENFGGDISDHITWTIAVTITLTAMITFFVHIFFVHRIFALSNQNYYITLPIFIFTGGLTSAAVVDIMITTALIFYLKRSRTGFSGMDVIINSITLYTVETGLITSVTTVASLICWISMPHNLIFLGLHFAISKLYANALLATLNARKTLGERSQASSGRNDHHMPVLFPDSSLSSMSRSRPRTNHLDSHTSKLEINVEKTVVYDGGLGHPVTNEILYPPSGPSNDCETGIKLSPLASA</sequence>
<keyword evidence="2" id="KW-1133">Transmembrane helix</keyword>
<evidence type="ECO:0000313" key="4">
    <source>
        <dbReference type="EMBL" id="TCD64938.1"/>
    </source>
</evidence>
<dbReference type="STRING" id="92696.A0A4R0RM80"/>
<protein>
    <recommendedName>
        <fullName evidence="3">DUF6534 domain-containing protein</fullName>
    </recommendedName>
</protein>
<feature type="region of interest" description="Disordered" evidence="1">
    <location>
        <begin position="240"/>
        <end position="260"/>
    </location>
</feature>
<keyword evidence="2" id="KW-0812">Transmembrane</keyword>
<dbReference type="AlphaFoldDB" id="A0A4R0RM80"/>
<feature type="transmembrane region" description="Helical" evidence="2">
    <location>
        <begin position="45"/>
        <end position="69"/>
    </location>
</feature>
<feature type="region of interest" description="Disordered" evidence="1">
    <location>
        <begin position="284"/>
        <end position="308"/>
    </location>
</feature>
<proteinExistence type="predicted"/>
<feature type="transmembrane region" description="Helical" evidence="2">
    <location>
        <begin position="158"/>
        <end position="185"/>
    </location>
</feature>
<dbReference type="PANTHER" id="PTHR40465">
    <property type="entry name" value="CHROMOSOME 1, WHOLE GENOME SHOTGUN SEQUENCE"/>
    <property type="match status" value="1"/>
</dbReference>